<dbReference type="RefSeq" id="WP_139717017.1">
    <property type="nucleotide sequence ID" value="NZ_CP040871.1"/>
</dbReference>
<dbReference type="Pfam" id="PF12836">
    <property type="entry name" value="HHH_3"/>
    <property type="match status" value="1"/>
</dbReference>
<reference evidence="2 3" key="1">
    <citation type="submission" date="2019-06" db="EMBL/GenBank/DDBJ databases">
        <title>Thermomonas aquatica sp. nov., isolated from an industrial wastewater treatment plant.</title>
        <authorList>
            <person name="Jeon J.H."/>
            <person name="Park D.-S."/>
        </authorList>
    </citation>
    <scope>NUCLEOTIDE SEQUENCE [LARGE SCALE GENOMIC DNA]</scope>
    <source>
        <strain evidence="2 3">SY21</strain>
    </source>
</reference>
<dbReference type="NCBIfam" id="TIGR00426">
    <property type="entry name" value="competence protein ComEA helix-hairpin-helix repeat region"/>
    <property type="match status" value="1"/>
</dbReference>
<dbReference type="EMBL" id="CP040871">
    <property type="protein sequence ID" value="QDA57967.1"/>
    <property type="molecule type" value="Genomic_DNA"/>
</dbReference>
<gene>
    <name evidence="2" type="ORF">FHQ07_11930</name>
</gene>
<dbReference type="InterPro" id="IPR004509">
    <property type="entry name" value="Competence_ComEA_HhH"/>
</dbReference>
<keyword evidence="1" id="KW-0732">Signal</keyword>
<name>A0A5B7ZT46_9GAMM</name>
<dbReference type="OrthoDB" id="7510573at2"/>
<protein>
    <submittedName>
        <fullName evidence="2">ComEA family DNA-binding protein</fullName>
    </submittedName>
</protein>
<dbReference type="Proteomes" id="UP000308149">
    <property type="component" value="Chromosome"/>
</dbReference>
<proteinExistence type="predicted"/>
<accession>A0A5B7ZT46</accession>
<dbReference type="SUPFAM" id="SSF47781">
    <property type="entry name" value="RuvA domain 2-like"/>
    <property type="match status" value="1"/>
</dbReference>
<organism evidence="2 3">
    <name type="scientific">Thermomonas aquatica</name>
    <dbReference type="NCBI Taxonomy" id="2202149"/>
    <lineage>
        <taxon>Bacteria</taxon>
        <taxon>Pseudomonadati</taxon>
        <taxon>Pseudomonadota</taxon>
        <taxon>Gammaproteobacteria</taxon>
        <taxon>Lysobacterales</taxon>
        <taxon>Lysobacteraceae</taxon>
        <taxon>Thermomonas</taxon>
    </lineage>
</organism>
<keyword evidence="2" id="KW-0238">DNA-binding</keyword>
<sequence>MNTFKTLFSSLILSLALAGAAIAGETVNINTADAATIDRVLVNVGPAKADAIVAYRKANGAFRSAEQLAMVKGIGLKTVEKNRDRIALGAARPAPKAVAAAAARPMPKQVARR</sequence>
<dbReference type="InterPro" id="IPR010994">
    <property type="entry name" value="RuvA_2-like"/>
</dbReference>
<dbReference type="Gene3D" id="1.10.150.280">
    <property type="entry name" value="AF1531-like domain"/>
    <property type="match status" value="1"/>
</dbReference>
<keyword evidence="3" id="KW-1185">Reference proteome</keyword>
<feature type="chain" id="PRO_5022922646" evidence="1">
    <location>
        <begin position="24"/>
        <end position="113"/>
    </location>
</feature>
<dbReference type="PANTHER" id="PTHR21180:SF32">
    <property type="entry name" value="ENDONUCLEASE_EXONUCLEASE_PHOSPHATASE FAMILY DOMAIN-CONTAINING PROTEIN 1"/>
    <property type="match status" value="1"/>
</dbReference>
<dbReference type="GO" id="GO:0015627">
    <property type="term" value="C:type II protein secretion system complex"/>
    <property type="evidence" value="ECO:0007669"/>
    <property type="project" value="TreeGrafter"/>
</dbReference>
<dbReference type="InterPro" id="IPR051675">
    <property type="entry name" value="Endo/Exo/Phosphatase_dom_1"/>
</dbReference>
<dbReference type="KEGG" id="thes:FHQ07_11930"/>
<evidence type="ECO:0000313" key="2">
    <source>
        <dbReference type="EMBL" id="QDA57967.1"/>
    </source>
</evidence>
<dbReference type="GO" id="GO:0015628">
    <property type="term" value="P:protein secretion by the type II secretion system"/>
    <property type="evidence" value="ECO:0007669"/>
    <property type="project" value="TreeGrafter"/>
</dbReference>
<dbReference type="AlphaFoldDB" id="A0A5B7ZT46"/>
<dbReference type="GO" id="GO:0003677">
    <property type="term" value="F:DNA binding"/>
    <property type="evidence" value="ECO:0007669"/>
    <property type="project" value="UniProtKB-KW"/>
</dbReference>
<evidence type="ECO:0000313" key="3">
    <source>
        <dbReference type="Proteomes" id="UP000308149"/>
    </source>
</evidence>
<feature type="signal peptide" evidence="1">
    <location>
        <begin position="1"/>
        <end position="23"/>
    </location>
</feature>
<dbReference type="PANTHER" id="PTHR21180">
    <property type="entry name" value="ENDONUCLEASE/EXONUCLEASE/PHOSPHATASE FAMILY DOMAIN-CONTAINING PROTEIN 1"/>
    <property type="match status" value="1"/>
</dbReference>
<evidence type="ECO:0000256" key="1">
    <source>
        <dbReference type="SAM" id="SignalP"/>
    </source>
</evidence>